<reference evidence="2" key="1">
    <citation type="submission" date="2013-08" db="EMBL/GenBank/DDBJ databases">
        <authorList>
            <person name="Mendez C."/>
            <person name="Richter M."/>
            <person name="Ferrer M."/>
            <person name="Sanchez J."/>
        </authorList>
    </citation>
    <scope>NUCLEOTIDE SEQUENCE</scope>
</reference>
<feature type="domain" description="Peptidase S53 activation" evidence="1">
    <location>
        <begin position="6"/>
        <end position="148"/>
    </location>
</feature>
<feature type="non-terminal residue" evidence="2">
    <location>
        <position position="191"/>
    </location>
</feature>
<dbReference type="Pfam" id="PF09286">
    <property type="entry name" value="Pro-kuma_activ"/>
    <property type="match status" value="1"/>
</dbReference>
<dbReference type="AlphaFoldDB" id="T1BI20"/>
<proteinExistence type="predicted"/>
<dbReference type="SMART" id="SM00944">
    <property type="entry name" value="Pro-kuma_activ"/>
    <property type="match status" value="1"/>
</dbReference>
<dbReference type="InterPro" id="IPR015366">
    <property type="entry name" value="S53_propep"/>
</dbReference>
<reference evidence="2" key="2">
    <citation type="journal article" date="2014" name="ISME J.">
        <title>Microbial stratification in low pH oxic and suboxic macroscopic growths along an acid mine drainage.</title>
        <authorList>
            <person name="Mendez-Garcia C."/>
            <person name="Mesa V."/>
            <person name="Sprenger R.R."/>
            <person name="Richter M."/>
            <person name="Diez M.S."/>
            <person name="Solano J."/>
            <person name="Bargiela R."/>
            <person name="Golyshina O.V."/>
            <person name="Manteca A."/>
            <person name="Ramos J.L."/>
            <person name="Gallego J.R."/>
            <person name="Llorente I."/>
            <person name="Martins Dos Santos V.A."/>
            <person name="Jensen O.N."/>
            <person name="Pelaez A.I."/>
            <person name="Sanchez J."/>
            <person name="Ferrer M."/>
        </authorList>
    </citation>
    <scope>NUCLEOTIDE SEQUENCE</scope>
</reference>
<dbReference type="SUPFAM" id="SSF54897">
    <property type="entry name" value="Protease propeptides/inhibitors"/>
    <property type="match status" value="1"/>
</dbReference>
<sequence>GATTHPAVASSSNNVAGSNATISVFLNFKSGIGQYASDVQTVGSPFFRQYLTPGQIGSVFGVPTRTYDQVTSYFQSFGLTVQTYPDQVNLNLLGTPLQVEEAFHTTLQAEPLQVPGGNATTVFVNTAPLLLPNYISQLVSGITGLDGALVPNQIVQYGANVTALAANDSLNALTSSSPISNRAALNITYGN</sequence>
<dbReference type="GO" id="GO:0008236">
    <property type="term" value="F:serine-type peptidase activity"/>
    <property type="evidence" value="ECO:0007669"/>
    <property type="project" value="InterPro"/>
</dbReference>
<comment type="caution">
    <text evidence="2">The sequence shown here is derived from an EMBL/GenBank/DDBJ whole genome shotgun (WGS) entry which is preliminary data.</text>
</comment>
<protein>
    <submittedName>
        <fullName evidence="2">Peptidase S53, propeptide domain protein</fullName>
    </submittedName>
</protein>
<name>T1BI20_9ZZZZ</name>
<feature type="non-terminal residue" evidence="2">
    <location>
        <position position="1"/>
    </location>
</feature>
<accession>T1BI20</accession>
<evidence type="ECO:0000259" key="1">
    <source>
        <dbReference type="SMART" id="SM00944"/>
    </source>
</evidence>
<organism evidence="2">
    <name type="scientific">mine drainage metagenome</name>
    <dbReference type="NCBI Taxonomy" id="410659"/>
    <lineage>
        <taxon>unclassified sequences</taxon>
        <taxon>metagenomes</taxon>
        <taxon>ecological metagenomes</taxon>
    </lineage>
</organism>
<dbReference type="EMBL" id="AUZY01006612">
    <property type="protein sequence ID" value="EQD53790.1"/>
    <property type="molecule type" value="Genomic_DNA"/>
</dbReference>
<evidence type="ECO:0000313" key="2">
    <source>
        <dbReference type="EMBL" id="EQD53790.1"/>
    </source>
</evidence>
<gene>
    <name evidence="2" type="ORF">B1B_10034</name>
</gene>